<dbReference type="Gene3D" id="2.60.120.740">
    <property type="match status" value="1"/>
</dbReference>
<evidence type="ECO:0000256" key="6">
    <source>
        <dbReference type="ARBA" id="ARBA00023136"/>
    </source>
</evidence>
<keyword evidence="19" id="KW-1185">Reference proteome</keyword>
<evidence type="ECO:0000256" key="9">
    <source>
        <dbReference type="ARBA" id="ARBA00023180"/>
    </source>
</evidence>
<dbReference type="InterPro" id="IPR017983">
    <property type="entry name" value="GPCR_2_secretin-like_CS"/>
</dbReference>
<keyword evidence="9" id="KW-0325">Glycoprotein</keyword>
<keyword evidence="10" id="KW-0807">Transducer</keyword>
<dbReference type="AlphaFoldDB" id="A0A814NKM5"/>
<accession>A0A814NKM5</accession>
<sequence>MNGCYHYLLLLSILSCSLVKTSSITLPNVTIQHVCEHDVLFLKCPKTNETIQIVRSMYGRTSQRICNNDLTNQVFYKTCANIEQSKHQIKLRCQRKSSCQVLIDNSLFTDPCGPTIPKHFEIHYRCLNSDEICLQLFQNCSKANDFTCVDKVQDEYSCRCPSNVCEYNADNQLIGFTETTCPTEHFQGIHWPKTLVNKGQHMPCPYPCTGQIFRFCDRNSQWTTANYTNCQCPIKTLSQSSMHHLAHDYVFQCNFWLINRLLPKDKQCSFRADENDNGSSTCLFHAFDNMLATSCSSFGFDFQNLGFEIFIPVHNQSQFHLPTMHTDQFGFNQILITKNENSYRNLPMMFIDTKSLSPSVKSVILVEQPISASSIQTANVTVIFNHQSSDSRYQCRAYRSSSASFQFDSSDMFFACQLLCSNGSHTICQCPFYNPFMRYVLHQDATISRDDYELSMIENDLQDKCASVDHRNRSMGESLNKVDFYLKKFPSFNQKKNFAKKLLSFLDTLIDNEDEWVSDTWNTTVRIIHQIEFIGLQLLDLPNSFVSINNHIELFVNSQQLENLDRSVVISGDDKGNSTLFVLSKLNSYLNRRAINKLNSHLVDFNRNEKLRRNIQITFQHLDLLNDSNQISTCVALKQIEDKVQWSTDGCYLLSSNLTHSICSCDRLSTFAVLKNFPINSIKSMASGHTYRLSVIAKIGNIISIVCLILTITALGMKCRMDVNDDLMLVRTVLHINMSICLLISQFIYLFGIELSPYRFDCRILVILYHYCLLATLSWMFVDDIELIIALKHAFKIDRIRIVAYAFYSYGFPLLIVILSISLSNHGHVSNKNCWFSYQNAFVWAFAIPLVLLILANICFFTISIYIICKHLTSSFNSSQAIRFSLRNITTLSILFGLTWLIDLFHIHEQILPIFSYIFTVLNTFQGLFIFIFYCLLQKQIQHFYLHQLSILYKKSANIKEEKPTQHYNASSSGYSSAQSSEINKQILAPDHSTTFCLNTEYLSTMPNGLLSTFRYPTSNITLPVTTPEQNEQLLKRHKIDSHQDDHQYYEIG</sequence>
<keyword evidence="8" id="KW-0675">Receptor</keyword>
<evidence type="ECO:0000256" key="11">
    <source>
        <dbReference type="SAM" id="Phobius"/>
    </source>
</evidence>
<dbReference type="EMBL" id="CAJNOJ010000048">
    <property type="protein sequence ID" value="CAF0957479.1"/>
    <property type="molecule type" value="Genomic_DNA"/>
</dbReference>
<feature type="domain" description="G-protein coupled receptors family 2 profile 2" evidence="16">
    <location>
        <begin position="693"/>
        <end position="938"/>
    </location>
</feature>
<dbReference type="PANTHER" id="PTHR12011:SF347">
    <property type="entry name" value="FI21270P1-RELATED"/>
    <property type="match status" value="1"/>
</dbReference>
<dbReference type="GO" id="GO:0030246">
    <property type="term" value="F:carbohydrate binding"/>
    <property type="evidence" value="ECO:0007669"/>
    <property type="project" value="InterPro"/>
</dbReference>
<feature type="domain" description="GAIN-B" evidence="13">
    <location>
        <begin position="537"/>
        <end position="681"/>
    </location>
</feature>
<name>A0A814NKM5_ADIRI</name>
<comment type="caution">
    <text evidence="18">The sequence shown here is derived from an EMBL/GenBank/DDBJ whole genome shotgun (WGS) entry which is preliminary data.</text>
</comment>
<feature type="transmembrane region" description="Helical" evidence="11">
    <location>
        <begin position="889"/>
        <end position="908"/>
    </location>
</feature>
<feature type="transmembrane region" description="Helical" evidence="11">
    <location>
        <begin position="841"/>
        <end position="868"/>
    </location>
</feature>
<evidence type="ECO:0000256" key="3">
    <source>
        <dbReference type="ARBA" id="ARBA00022729"/>
    </source>
</evidence>
<evidence type="ECO:0000313" key="19">
    <source>
        <dbReference type="Proteomes" id="UP000663828"/>
    </source>
</evidence>
<evidence type="ECO:0000313" key="18">
    <source>
        <dbReference type="EMBL" id="CAF1091777.1"/>
    </source>
</evidence>
<evidence type="ECO:0000256" key="5">
    <source>
        <dbReference type="ARBA" id="ARBA00023040"/>
    </source>
</evidence>
<dbReference type="Gene3D" id="2.60.220.50">
    <property type="match status" value="1"/>
</dbReference>
<organism evidence="18 19">
    <name type="scientific">Adineta ricciae</name>
    <name type="common">Rotifer</name>
    <dbReference type="NCBI Taxonomy" id="249248"/>
    <lineage>
        <taxon>Eukaryota</taxon>
        <taxon>Metazoa</taxon>
        <taxon>Spiralia</taxon>
        <taxon>Gnathifera</taxon>
        <taxon>Rotifera</taxon>
        <taxon>Eurotatoria</taxon>
        <taxon>Bdelloidea</taxon>
        <taxon>Adinetida</taxon>
        <taxon>Adinetidae</taxon>
        <taxon>Adineta</taxon>
    </lineage>
</organism>
<keyword evidence="7" id="KW-1015">Disulfide bond</keyword>
<feature type="chain" id="PRO_5036225410" evidence="12">
    <location>
        <begin position="24"/>
        <end position="1053"/>
    </location>
</feature>
<dbReference type="InterPro" id="IPR001879">
    <property type="entry name" value="GPCR_2_extracellular_dom"/>
</dbReference>
<keyword evidence="3 12" id="KW-0732">Signal</keyword>
<dbReference type="InterPro" id="IPR043159">
    <property type="entry name" value="Lectin_gal-bd_sf"/>
</dbReference>
<keyword evidence="5" id="KW-0297">G-protein coupled receptor</keyword>
<dbReference type="OrthoDB" id="1100386at2759"/>
<dbReference type="PANTHER" id="PTHR12011">
    <property type="entry name" value="ADHESION G-PROTEIN COUPLED RECEPTOR"/>
    <property type="match status" value="1"/>
</dbReference>
<dbReference type="GO" id="GO:0005886">
    <property type="term" value="C:plasma membrane"/>
    <property type="evidence" value="ECO:0007669"/>
    <property type="project" value="TreeGrafter"/>
</dbReference>
<evidence type="ECO:0000259" key="15">
    <source>
        <dbReference type="PROSITE" id="PS50228"/>
    </source>
</evidence>
<comment type="subcellular location">
    <subcellularLocation>
        <location evidence="1">Membrane</location>
        <topology evidence="1">Multi-pass membrane protein</topology>
    </subcellularLocation>
</comment>
<dbReference type="Pfam" id="PF00002">
    <property type="entry name" value="7tm_2"/>
    <property type="match status" value="1"/>
</dbReference>
<feature type="domain" description="G-protein coupled receptors family 2 profile 1" evidence="14">
    <location>
        <begin position="147"/>
        <end position="234"/>
    </location>
</feature>
<feature type="transmembrane region" description="Helical" evidence="11">
    <location>
        <begin position="914"/>
        <end position="937"/>
    </location>
</feature>
<dbReference type="Pfam" id="PF02140">
    <property type="entry name" value="SUEL_Lectin"/>
    <property type="match status" value="1"/>
</dbReference>
<reference evidence="18" key="1">
    <citation type="submission" date="2021-02" db="EMBL/GenBank/DDBJ databases">
        <authorList>
            <person name="Nowell W R."/>
        </authorList>
    </citation>
    <scope>NUCLEOTIDE SEQUENCE</scope>
</reference>
<evidence type="ECO:0000259" key="16">
    <source>
        <dbReference type="PROSITE" id="PS50261"/>
    </source>
</evidence>
<evidence type="ECO:0000256" key="12">
    <source>
        <dbReference type="SAM" id="SignalP"/>
    </source>
</evidence>
<dbReference type="Pfam" id="PF01825">
    <property type="entry name" value="GPS"/>
    <property type="match status" value="1"/>
</dbReference>
<protein>
    <submittedName>
        <fullName evidence="18">Uncharacterized protein</fullName>
    </submittedName>
</protein>
<evidence type="ECO:0000313" key="17">
    <source>
        <dbReference type="EMBL" id="CAF0957479.1"/>
    </source>
</evidence>
<feature type="domain" description="SUEL-type lectin" evidence="15">
    <location>
        <begin position="34"/>
        <end position="127"/>
    </location>
</feature>
<keyword evidence="2 11" id="KW-0812">Transmembrane</keyword>
<dbReference type="Proteomes" id="UP000663852">
    <property type="component" value="Unassembled WGS sequence"/>
</dbReference>
<dbReference type="InterPro" id="IPR000922">
    <property type="entry name" value="Lectin_gal-bd_dom"/>
</dbReference>
<feature type="signal peptide" evidence="12">
    <location>
        <begin position="1"/>
        <end position="23"/>
    </location>
</feature>
<dbReference type="InterPro" id="IPR000832">
    <property type="entry name" value="GPCR_2_secretin-like"/>
</dbReference>
<feature type="transmembrane region" description="Helical" evidence="11">
    <location>
        <begin position="695"/>
        <end position="717"/>
    </location>
</feature>
<dbReference type="Proteomes" id="UP000663828">
    <property type="component" value="Unassembled WGS sequence"/>
</dbReference>
<dbReference type="SMART" id="SM00303">
    <property type="entry name" value="GPS"/>
    <property type="match status" value="1"/>
</dbReference>
<evidence type="ECO:0000256" key="7">
    <source>
        <dbReference type="ARBA" id="ARBA00023157"/>
    </source>
</evidence>
<dbReference type="InterPro" id="IPR036445">
    <property type="entry name" value="GPCR_2_extracell_dom_sf"/>
</dbReference>
<evidence type="ECO:0000256" key="10">
    <source>
        <dbReference type="ARBA" id="ARBA00023224"/>
    </source>
</evidence>
<dbReference type="SMART" id="SM00008">
    <property type="entry name" value="HormR"/>
    <property type="match status" value="1"/>
</dbReference>
<evidence type="ECO:0000256" key="2">
    <source>
        <dbReference type="ARBA" id="ARBA00022692"/>
    </source>
</evidence>
<keyword evidence="6 11" id="KW-0472">Membrane</keyword>
<evidence type="ECO:0000259" key="13">
    <source>
        <dbReference type="PROSITE" id="PS50221"/>
    </source>
</evidence>
<dbReference type="PROSITE" id="PS00650">
    <property type="entry name" value="G_PROTEIN_RECEP_F2_2"/>
    <property type="match status" value="1"/>
</dbReference>
<evidence type="ECO:0000256" key="1">
    <source>
        <dbReference type="ARBA" id="ARBA00004141"/>
    </source>
</evidence>
<feature type="transmembrane region" description="Helical" evidence="11">
    <location>
        <begin position="764"/>
        <end position="782"/>
    </location>
</feature>
<proteinExistence type="predicted"/>
<dbReference type="PROSITE" id="PS50227">
    <property type="entry name" value="G_PROTEIN_RECEP_F2_3"/>
    <property type="match status" value="1"/>
</dbReference>
<dbReference type="PRINTS" id="PR00249">
    <property type="entry name" value="GPCRSECRETIN"/>
</dbReference>
<dbReference type="InterPro" id="IPR000203">
    <property type="entry name" value="GPS"/>
</dbReference>
<dbReference type="PROSITE" id="PS50221">
    <property type="entry name" value="GAIN_B"/>
    <property type="match status" value="1"/>
</dbReference>
<dbReference type="GO" id="GO:0004930">
    <property type="term" value="F:G protein-coupled receptor activity"/>
    <property type="evidence" value="ECO:0007669"/>
    <property type="project" value="UniProtKB-KW"/>
</dbReference>
<dbReference type="PROSITE" id="PS50261">
    <property type="entry name" value="G_PROTEIN_RECEP_F2_4"/>
    <property type="match status" value="1"/>
</dbReference>
<dbReference type="EMBL" id="CAJNOR010001178">
    <property type="protein sequence ID" value="CAF1091777.1"/>
    <property type="molecule type" value="Genomic_DNA"/>
</dbReference>
<dbReference type="InterPro" id="IPR017981">
    <property type="entry name" value="GPCR_2-like_7TM"/>
</dbReference>
<gene>
    <name evidence="17" type="ORF">EDS130_LOCUS12671</name>
    <name evidence="18" type="ORF">XAT740_LOCUS17878</name>
</gene>
<dbReference type="InterPro" id="IPR057244">
    <property type="entry name" value="GAIN_B"/>
</dbReference>
<evidence type="ECO:0000259" key="14">
    <source>
        <dbReference type="PROSITE" id="PS50227"/>
    </source>
</evidence>
<dbReference type="Gene3D" id="4.10.1240.10">
    <property type="entry name" value="GPCR, family 2, extracellular hormone receptor domain"/>
    <property type="match status" value="1"/>
</dbReference>
<evidence type="ECO:0000256" key="4">
    <source>
        <dbReference type="ARBA" id="ARBA00022989"/>
    </source>
</evidence>
<keyword evidence="4 11" id="KW-1133">Transmembrane helix</keyword>
<dbReference type="InterPro" id="IPR046338">
    <property type="entry name" value="GAIN_dom_sf"/>
</dbReference>
<feature type="transmembrane region" description="Helical" evidence="11">
    <location>
        <begin position="729"/>
        <end position="752"/>
    </location>
</feature>
<feature type="transmembrane region" description="Helical" evidence="11">
    <location>
        <begin position="802"/>
        <end position="821"/>
    </location>
</feature>
<dbReference type="GO" id="GO:0007166">
    <property type="term" value="P:cell surface receptor signaling pathway"/>
    <property type="evidence" value="ECO:0007669"/>
    <property type="project" value="InterPro"/>
</dbReference>
<dbReference type="PROSITE" id="PS50228">
    <property type="entry name" value="SUEL_LECTIN"/>
    <property type="match status" value="1"/>
</dbReference>
<evidence type="ECO:0000256" key="8">
    <source>
        <dbReference type="ARBA" id="ARBA00023170"/>
    </source>
</evidence>
<dbReference type="Gene3D" id="1.20.1070.10">
    <property type="entry name" value="Rhodopsin 7-helix transmembrane proteins"/>
    <property type="match status" value="1"/>
</dbReference>